<evidence type="ECO:0000256" key="1">
    <source>
        <dbReference type="SAM" id="MobiDB-lite"/>
    </source>
</evidence>
<sequence>MPVGSCVMQMSHNVKMDAEVISCWKSPTSLGYDKYAFGVKKALAGPRRDLGASTLCDEEEGALSILESSQDARQHPRESQDTGTKELQNAVGAAPQRKIPCHRRTT</sequence>
<accession>A0AAV7TDG2</accession>
<proteinExistence type="predicted"/>
<comment type="caution">
    <text evidence="2">The sequence shown here is derived from an EMBL/GenBank/DDBJ whole genome shotgun (WGS) entry which is preliminary data.</text>
</comment>
<dbReference type="EMBL" id="JANPWB010000007">
    <property type="protein sequence ID" value="KAJ1174567.1"/>
    <property type="molecule type" value="Genomic_DNA"/>
</dbReference>
<protein>
    <submittedName>
        <fullName evidence="2">Uncharacterized protein</fullName>
    </submittedName>
</protein>
<reference evidence="2" key="1">
    <citation type="journal article" date="2022" name="bioRxiv">
        <title>Sequencing and chromosome-scale assembly of the giantPleurodeles waltlgenome.</title>
        <authorList>
            <person name="Brown T."/>
            <person name="Elewa A."/>
            <person name="Iarovenko S."/>
            <person name="Subramanian E."/>
            <person name="Araus A.J."/>
            <person name="Petzold A."/>
            <person name="Susuki M."/>
            <person name="Suzuki K.-i.T."/>
            <person name="Hayashi T."/>
            <person name="Toyoda A."/>
            <person name="Oliveira C."/>
            <person name="Osipova E."/>
            <person name="Leigh N.D."/>
            <person name="Simon A."/>
            <person name="Yun M.H."/>
        </authorList>
    </citation>
    <scope>NUCLEOTIDE SEQUENCE</scope>
    <source>
        <strain evidence="2">20211129_DDA</strain>
        <tissue evidence="2">Liver</tissue>
    </source>
</reference>
<dbReference type="Proteomes" id="UP001066276">
    <property type="component" value="Chromosome 4_1"/>
</dbReference>
<feature type="region of interest" description="Disordered" evidence="1">
    <location>
        <begin position="66"/>
        <end position="106"/>
    </location>
</feature>
<feature type="compositionally biased region" description="Basic and acidic residues" evidence="1">
    <location>
        <begin position="70"/>
        <end position="84"/>
    </location>
</feature>
<evidence type="ECO:0000313" key="3">
    <source>
        <dbReference type="Proteomes" id="UP001066276"/>
    </source>
</evidence>
<keyword evidence="3" id="KW-1185">Reference proteome</keyword>
<gene>
    <name evidence="2" type="ORF">NDU88_006388</name>
</gene>
<name>A0AAV7TDG2_PLEWA</name>
<dbReference type="AlphaFoldDB" id="A0AAV7TDG2"/>
<organism evidence="2 3">
    <name type="scientific">Pleurodeles waltl</name>
    <name type="common">Iberian ribbed newt</name>
    <dbReference type="NCBI Taxonomy" id="8319"/>
    <lineage>
        <taxon>Eukaryota</taxon>
        <taxon>Metazoa</taxon>
        <taxon>Chordata</taxon>
        <taxon>Craniata</taxon>
        <taxon>Vertebrata</taxon>
        <taxon>Euteleostomi</taxon>
        <taxon>Amphibia</taxon>
        <taxon>Batrachia</taxon>
        <taxon>Caudata</taxon>
        <taxon>Salamandroidea</taxon>
        <taxon>Salamandridae</taxon>
        <taxon>Pleurodelinae</taxon>
        <taxon>Pleurodeles</taxon>
    </lineage>
</organism>
<evidence type="ECO:0000313" key="2">
    <source>
        <dbReference type="EMBL" id="KAJ1174567.1"/>
    </source>
</evidence>